<accession>A0A284QPZ4</accession>
<protein>
    <submittedName>
        <fullName evidence="2">Uncharacterized protein</fullName>
    </submittedName>
</protein>
<organism evidence="2 3">
    <name type="scientific">Armillaria ostoyae</name>
    <name type="common">Armillaria root rot fungus</name>
    <dbReference type="NCBI Taxonomy" id="47428"/>
    <lineage>
        <taxon>Eukaryota</taxon>
        <taxon>Fungi</taxon>
        <taxon>Dikarya</taxon>
        <taxon>Basidiomycota</taxon>
        <taxon>Agaricomycotina</taxon>
        <taxon>Agaricomycetes</taxon>
        <taxon>Agaricomycetidae</taxon>
        <taxon>Agaricales</taxon>
        <taxon>Marasmiineae</taxon>
        <taxon>Physalacriaceae</taxon>
        <taxon>Armillaria</taxon>
    </lineage>
</organism>
<dbReference type="Proteomes" id="UP000219338">
    <property type="component" value="Unassembled WGS sequence"/>
</dbReference>
<evidence type="ECO:0000313" key="3">
    <source>
        <dbReference type="Proteomes" id="UP000219338"/>
    </source>
</evidence>
<gene>
    <name evidence="2" type="ORF">ARMOST_01807</name>
</gene>
<dbReference type="EMBL" id="FUEG01000001">
    <property type="protein sequence ID" value="SJK98539.1"/>
    <property type="molecule type" value="Genomic_DNA"/>
</dbReference>
<dbReference type="AlphaFoldDB" id="A0A284QPZ4"/>
<reference evidence="3" key="1">
    <citation type="journal article" date="2017" name="Nat. Ecol. Evol.">
        <title>Genome expansion and lineage-specific genetic innovations in the forest pathogenic fungi Armillaria.</title>
        <authorList>
            <person name="Sipos G."/>
            <person name="Prasanna A.N."/>
            <person name="Walter M.C."/>
            <person name="O'Connor E."/>
            <person name="Balint B."/>
            <person name="Krizsan K."/>
            <person name="Kiss B."/>
            <person name="Hess J."/>
            <person name="Varga T."/>
            <person name="Slot J."/>
            <person name="Riley R."/>
            <person name="Boka B."/>
            <person name="Rigling D."/>
            <person name="Barry K."/>
            <person name="Lee J."/>
            <person name="Mihaltcheva S."/>
            <person name="LaButti K."/>
            <person name="Lipzen A."/>
            <person name="Waldron R."/>
            <person name="Moloney N.M."/>
            <person name="Sperisen C."/>
            <person name="Kredics L."/>
            <person name="Vagvoelgyi C."/>
            <person name="Patrignani A."/>
            <person name="Fitzpatrick D."/>
            <person name="Nagy I."/>
            <person name="Doyle S."/>
            <person name="Anderson J.B."/>
            <person name="Grigoriev I.V."/>
            <person name="Gueldener U."/>
            <person name="Muensterkoetter M."/>
            <person name="Nagy L.G."/>
        </authorList>
    </citation>
    <scope>NUCLEOTIDE SEQUENCE [LARGE SCALE GENOMIC DNA]</scope>
    <source>
        <strain evidence="3">C18/9</strain>
    </source>
</reference>
<sequence length="133" mass="14816">MSRHIEDKGQRCLSLGSQLHFTALVALDTQSGVYQEFGREMAGMPSVRRYKDVEIVSDREIFYVDCALGETRTSKVTKWNGRYTMVTGTATHGNTTGTGTGRENGTGKKRLSEAEETKEKEACDELDSKVEEE</sequence>
<name>A0A284QPZ4_ARMOS</name>
<keyword evidence="3" id="KW-1185">Reference proteome</keyword>
<evidence type="ECO:0000313" key="2">
    <source>
        <dbReference type="EMBL" id="SJK98539.1"/>
    </source>
</evidence>
<evidence type="ECO:0000256" key="1">
    <source>
        <dbReference type="SAM" id="MobiDB-lite"/>
    </source>
</evidence>
<proteinExistence type="predicted"/>
<feature type="compositionally biased region" description="Basic and acidic residues" evidence="1">
    <location>
        <begin position="110"/>
        <end position="133"/>
    </location>
</feature>
<feature type="region of interest" description="Disordered" evidence="1">
    <location>
        <begin position="87"/>
        <end position="133"/>
    </location>
</feature>